<evidence type="ECO:0000259" key="3">
    <source>
        <dbReference type="Pfam" id="PF09312"/>
    </source>
</evidence>
<evidence type="ECO:0000313" key="5">
    <source>
        <dbReference type="Proteomes" id="UP000295131"/>
    </source>
</evidence>
<gene>
    <name evidence="4" type="ORF">E2A64_07295</name>
</gene>
<dbReference type="InterPro" id="IPR015391">
    <property type="entry name" value="SurA_N"/>
</dbReference>
<dbReference type="InterPro" id="IPR027304">
    <property type="entry name" value="Trigger_fact/SurA_dom_sf"/>
</dbReference>
<evidence type="ECO:0000256" key="2">
    <source>
        <dbReference type="ARBA" id="ARBA00023110"/>
    </source>
</evidence>
<dbReference type="Gene3D" id="1.10.4030.10">
    <property type="entry name" value="Porin chaperone SurA, peptide-binding domain"/>
    <property type="match status" value="1"/>
</dbReference>
<dbReference type="OrthoDB" id="9791746at2"/>
<dbReference type="SUPFAM" id="SSF109998">
    <property type="entry name" value="Triger factor/SurA peptide-binding domain-like"/>
    <property type="match status" value="1"/>
</dbReference>
<dbReference type="PANTHER" id="PTHR47637:SF1">
    <property type="entry name" value="CHAPERONE SURA"/>
    <property type="match status" value="1"/>
</dbReference>
<dbReference type="AlphaFoldDB" id="A0A4R5PQN3"/>
<dbReference type="Proteomes" id="UP000295131">
    <property type="component" value="Unassembled WGS sequence"/>
</dbReference>
<keyword evidence="1" id="KW-0732">Signal</keyword>
<dbReference type="EMBL" id="SMSI01000001">
    <property type="protein sequence ID" value="TDH39464.1"/>
    <property type="molecule type" value="Genomic_DNA"/>
</dbReference>
<comment type="caution">
    <text evidence="4">The sequence shown here is derived from an EMBL/GenBank/DDBJ whole genome shotgun (WGS) entry which is preliminary data.</text>
</comment>
<dbReference type="Pfam" id="PF09312">
    <property type="entry name" value="SurA_N"/>
    <property type="match status" value="1"/>
</dbReference>
<accession>A0A4R5PQN3</accession>
<evidence type="ECO:0000313" key="4">
    <source>
        <dbReference type="EMBL" id="TDH39464.1"/>
    </source>
</evidence>
<name>A0A4R5PQN3_9HYPH</name>
<feature type="domain" description="SurA N-terminal" evidence="3">
    <location>
        <begin position="21"/>
        <end position="122"/>
    </location>
</feature>
<evidence type="ECO:0000256" key="1">
    <source>
        <dbReference type="ARBA" id="ARBA00022729"/>
    </source>
</evidence>
<organism evidence="4 5">
    <name type="scientific">Pseudohoeflea suaedae</name>
    <dbReference type="NCBI Taxonomy" id="877384"/>
    <lineage>
        <taxon>Bacteria</taxon>
        <taxon>Pseudomonadati</taxon>
        <taxon>Pseudomonadota</taxon>
        <taxon>Alphaproteobacteria</taxon>
        <taxon>Hyphomicrobiales</taxon>
        <taxon>Rhizobiaceae</taxon>
        <taxon>Pseudohoeflea</taxon>
    </lineage>
</organism>
<keyword evidence="5" id="KW-1185">Reference proteome</keyword>
<keyword evidence="4" id="KW-0413">Isomerase</keyword>
<sequence>MVTASLAGPAVVAPAQAASEIKIVVNKQAITSVDLSRRVAFLRLQRQSGNLQEKARKQLTEEALKMQEANRVGAAIPDAQVEASFQRFAANNKMSTAQLTQVLSQAGVTAEHFKNFIRVQMTWPRMVKARYGSESSSTQDLVSKMLEQGGSKPSTTEYILQQVIFVVPQNKRSSSYLGARQGEAERMRGQFSNCSATHDMVRSLKDVTVRDLGRVLQPQLPGDWKQAIESTKSGGTTRTRQTDRGIEFIAICSSKTVSDDVAAAMVFQAENDDGAGDSADAEKYLDELRKRAVISNR</sequence>
<keyword evidence="2" id="KW-0697">Rotamase</keyword>
<dbReference type="InterPro" id="IPR050280">
    <property type="entry name" value="OMP_Chaperone_SurA"/>
</dbReference>
<dbReference type="GO" id="GO:0003755">
    <property type="term" value="F:peptidyl-prolyl cis-trans isomerase activity"/>
    <property type="evidence" value="ECO:0007669"/>
    <property type="project" value="UniProtKB-KW"/>
</dbReference>
<reference evidence="4 5" key="1">
    <citation type="journal article" date="2013" name="Int. J. Syst. Evol. Microbiol.">
        <title>Hoeflea suaedae sp. nov., an endophytic bacterium isolated from the root of the halophyte Suaeda maritima.</title>
        <authorList>
            <person name="Chung E.J."/>
            <person name="Park J.A."/>
            <person name="Pramanik P."/>
            <person name="Bibi F."/>
            <person name="Jeon C.O."/>
            <person name="Chung Y.R."/>
        </authorList>
    </citation>
    <scope>NUCLEOTIDE SEQUENCE [LARGE SCALE GENOMIC DNA]</scope>
    <source>
        <strain evidence="4 5">YC6898</strain>
    </source>
</reference>
<dbReference type="PANTHER" id="PTHR47637">
    <property type="entry name" value="CHAPERONE SURA"/>
    <property type="match status" value="1"/>
</dbReference>
<proteinExistence type="predicted"/>
<protein>
    <submittedName>
        <fullName evidence="4">Peptidylprolyl isomerase</fullName>
    </submittedName>
</protein>